<comment type="caution">
    <text evidence="1">The sequence shown here is derived from an EMBL/GenBank/DDBJ whole genome shotgun (WGS) entry which is preliminary data.</text>
</comment>
<dbReference type="EMBL" id="VSSQ01065294">
    <property type="protein sequence ID" value="MPN18043.1"/>
    <property type="molecule type" value="Genomic_DNA"/>
</dbReference>
<protein>
    <submittedName>
        <fullName evidence="1">Uncharacterized protein</fullName>
    </submittedName>
</protein>
<accession>A0A645G1H2</accession>
<sequence>MTTKLSDKSLQSEDVQKIAETQLKFDDKYNDFLKSSGKKLEDYMKKEGIIH</sequence>
<dbReference type="AlphaFoldDB" id="A0A645G1H2"/>
<gene>
    <name evidence="1" type="ORF">SDC9_165401</name>
</gene>
<evidence type="ECO:0000313" key="1">
    <source>
        <dbReference type="EMBL" id="MPN18043.1"/>
    </source>
</evidence>
<reference evidence="1" key="1">
    <citation type="submission" date="2019-08" db="EMBL/GenBank/DDBJ databases">
        <authorList>
            <person name="Kucharzyk K."/>
            <person name="Murdoch R.W."/>
            <person name="Higgins S."/>
            <person name="Loffler F."/>
        </authorList>
    </citation>
    <scope>NUCLEOTIDE SEQUENCE</scope>
</reference>
<proteinExistence type="predicted"/>
<organism evidence="1">
    <name type="scientific">bioreactor metagenome</name>
    <dbReference type="NCBI Taxonomy" id="1076179"/>
    <lineage>
        <taxon>unclassified sequences</taxon>
        <taxon>metagenomes</taxon>
        <taxon>ecological metagenomes</taxon>
    </lineage>
</organism>
<name>A0A645G1H2_9ZZZZ</name>